<evidence type="ECO:0000256" key="1">
    <source>
        <dbReference type="SAM" id="Phobius"/>
    </source>
</evidence>
<dbReference type="Proteomes" id="UP000034665">
    <property type="component" value="Unassembled WGS sequence"/>
</dbReference>
<dbReference type="AlphaFoldDB" id="A0A0G0RFB3"/>
<keyword evidence="1" id="KW-0812">Transmembrane</keyword>
<feature type="transmembrane region" description="Helical" evidence="1">
    <location>
        <begin position="12"/>
        <end position="34"/>
    </location>
</feature>
<reference evidence="2 3" key="1">
    <citation type="journal article" date="2015" name="Nature">
        <title>rRNA introns, odd ribosomes, and small enigmatic genomes across a large radiation of phyla.</title>
        <authorList>
            <person name="Brown C.T."/>
            <person name="Hug L.A."/>
            <person name="Thomas B.C."/>
            <person name="Sharon I."/>
            <person name="Castelle C.J."/>
            <person name="Singh A."/>
            <person name="Wilkins M.J."/>
            <person name="Williams K.H."/>
            <person name="Banfield J.F."/>
        </authorList>
    </citation>
    <scope>NUCLEOTIDE SEQUENCE [LARGE SCALE GENOMIC DNA]</scope>
</reference>
<keyword evidence="1" id="KW-1133">Transmembrane helix</keyword>
<organism evidence="2 3">
    <name type="scientific">Candidatus Wolfebacteria bacterium GW2011_GWC2_39_22</name>
    <dbReference type="NCBI Taxonomy" id="1619013"/>
    <lineage>
        <taxon>Bacteria</taxon>
        <taxon>Candidatus Wolfeibacteriota</taxon>
    </lineage>
</organism>
<evidence type="ECO:0000313" key="2">
    <source>
        <dbReference type="EMBL" id="KKR12362.1"/>
    </source>
</evidence>
<comment type="caution">
    <text evidence="2">The sequence shown here is derived from an EMBL/GenBank/DDBJ whole genome shotgun (WGS) entry which is preliminary data.</text>
</comment>
<sequence>MSELTLSSIYLFALLFVYALTWFFPLVVCCLWFCDSRYRQGKRVPEGYYAIHHSGGNFLLVAWISLFFAAQAWFVAETPGFHRFGNLYVFVSCICMYAYCLQDSFMRRGPSRLPL</sequence>
<name>A0A0G0RFB3_9BACT</name>
<protein>
    <submittedName>
        <fullName evidence="2">Uncharacterized protein</fullName>
    </submittedName>
</protein>
<evidence type="ECO:0000313" key="3">
    <source>
        <dbReference type="Proteomes" id="UP000034665"/>
    </source>
</evidence>
<feature type="transmembrane region" description="Helical" evidence="1">
    <location>
        <begin position="55"/>
        <end position="75"/>
    </location>
</feature>
<accession>A0A0G0RFB3</accession>
<feature type="transmembrane region" description="Helical" evidence="1">
    <location>
        <begin position="81"/>
        <end position="101"/>
    </location>
</feature>
<proteinExistence type="predicted"/>
<keyword evidence="1" id="KW-0472">Membrane</keyword>
<dbReference type="EMBL" id="LBWR01000002">
    <property type="protein sequence ID" value="KKR12362.1"/>
    <property type="molecule type" value="Genomic_DNA"/>
</dbReference>
<gene>
    <name evidence="2" type="ORF">UT41_C0002G0136</name>
</gene>